<sequence>MMRDISTEVLRRMGYSEGLILQGCGGDPQEWIDGINEMLTDMNILKNGSRFTEVSRFEHDGLTNLLFHMDGVQLDIGKLALWRLKTHEQFGGTWLSDYVPNKLDGFVQSNQDATGDKVEFGMEMGGLQ</sequence>
<organism evidence="1">
    <name type="scientific">bioreactor metagenome</name>
    <dbReference type="NCBI Taxonomy" id="1076179"/>
    <lineage>
        <taxon>unclassified sequences</taxon>
        <taxon>metagenomes</taxon>
        <taxon>ecological metagenomes</taxon>
    </lineage>
</organism>
<evidence type="ECO:0000313" key="1">
    <source>
        <dbReference type="EMBL" id="MPM05166.1"/>
    </source>
</evidence>
<dbReference type="EMBL" id="VSSQ01001106">
    <property type="protein sequence ID" value="MPM05166.1"/>
    <property type="molecule type" value="Genomic_DNA"/>
</dbReference>
<proteinExistence type="predicted"/>
<reference evidence="1" key="1">
    <citation type="submission" date="2019-08" db="EMBL/GenBank/DDBJ databases">
        <authorList>
            <person name="Kucharzyk K."/>
            <person name="Murdoch R.W."/>
            <person name="Higgins S."/>
            <person name="Loffler F."/>
        </authorList>
    </citation>
    <scope>NUCLEOTIDE SEQUENCE</scope>
</reference>
<comment type="caution">
    <text evidence="1">The sequence shown here is derived from an EMBL/GenBank/DDBJ whole genome shotgun (WGS) entry which is preliminary data.</text>
</comment>
<dbReference type="AlphaFoldDB" id="A0A644WMM4"/>
<protein>
    <submittedName>
        <fullName evidence="1">Uncharacterized protein</fullName>
    </submittedName>
</protein>
<gene>
    <name evidence="1" type="ORF">SDC9_51453</name>
</gene>
<name>A0A644WMM4_9ZZZZ</name>
<accession>A0A644WMM4</accession>